<dbReference type="InterPro" id="IPR000863">
    <property type="entry name" value="Sulfotransferase_dom"/>
</dbReference>
<dbReference type="SUPFAM" id="SSF52540">
    <property type="entry name" value="P-loop containing nucleoside triphosphate hydrolases"/>
    <property type="match status" value="1"/>
</dbReference>
<dbReference type="PANTHER" id="PTHR10605:SF56">
    <property type="entry name" value="BIFUNCTIONAL HEPARAN SULFATE N-DEACETYLASE_N-SULFOTRANSFERASE"/>
    <property type="match status" value="1"/>
</dbReference>
<keyword evidence="2" id="KW-0325">Glycoprotein</keyword>
<organism evidence="4 5">
    <name type="scientific">Psychromarinibacter halotolerans</name>
    <dbReference type="NCBI Taxonomy" id="1775175"/>
    <lineage>
        <taxon>Bacteria</taxon>
        <taxon>Pseudomonadati</taxon>
        <taxon>Pseudomonadota</taxon>
        <taxon>Alphaproteobacteria</taxon>
        <taxon>Rhodobacterales</taxon>
        <taxon>Paracoccaceae</taxon>
        <taxon>Psychromarinibacter</taxon>
    </lineage>
</organism>
<dbReference type="InterPro" id="IPR027417">
    <property type="entry name" value="P-loop_NTPase"/>
</dbReference>
<dbReference type="RefSeq" id="WP_275632452.1">
    <property type="nucleotide sequence ID" value="NZ_JARGYD010000003.1"/>
</dbReference>
<gene>
    <name evidence="4" type="ORF">ACFOGP_22440</name>
</gene>
<protein>
    <submittedName>
        <fullName evidence="4">Sulfotransferase domain-containing protein</fullName>
    </submittedName>
</protein>
<evidence type="ECO:0000313" key="4">
    <source>
        <dbReference type="EMBL" id="MFC3145497.1"/>
    </source>
</evidence>
<evidence type="ECO:0000313" key="5">
    <source>
        <dbReference type="Proteomes" id="UP001595632"/>
    </source>
</evidence>
<dbReference type="Proteomes" id="UP001595632">
    <property type="component" value="Unassembled WGS sequence"/>
</dbReference>
<dbReference type="Gene3D" id="3.40.50.300">
    <property type="entry name" value="P-loop containing nucleotide triphosphate hydrolases"/>
    <property type="match status" value="1"/>
</dbReference>
<evidence type="ECO:0000256" key="2">
    <source>
        <dbReference type="ARBA" id="ARBA00023180"/>
    </source>
</evidence>
<dbReference type="EMBL" id="JBHRTB010000010">
    <property type="protein sequence ID" value="MFC3145497.1"/>
    <property type="molecule type" value="Genomic_DNA"/>
</dbReference>
<comment type="caution">
    <text evidence="4">The sequence shown here is derived from an EMBL/GenBank/DDBJ whole genome shotgun (WGS) entry which is preliminary data.</text>
</comment>
<proteinExistence type="predicted"/>
<accession>A0ABV7H2A5</accession>
<keyword evidence="5" id="KW-1185">Reference proteome</keyword>
<feature type="domain" description="Sulfotransferase" evidence="3">
    <location>
        <begin position="42"/>
        <end position="237"/>
    </location>
</feature>
<sequence>MDAVARKMLPQQVRNLIRPEVYLARRGVQKLRQLTGQSGRLPDFLLLGAQKAGTTTLYDLIMRHPGTAPARTKEISYFDRFHNWGADWYRSNFPSGPGLTGEATPCYLFVPEAARRIADTLPQTTRFVILLRNPVDRAISHYFHERRLGYERLPLAEALEAEPARTGQEAAVLLGRRHEHRTQGQSFAYVGRGRYAEQLERYFALFPRENFLIETSDRFFAEPRAVLAEVHAFLGLADHAPPPVRPRNVGVYAGRVAPEITAHLADTFRNDNARLADLLNGPLPW</sequence>
<reference evidence="5" key="1">
    <citation type="journal article" date="2019" name="Int. J. Syst. Evol. Microbiol.">
        <title>The Global Catalogue of Microorganisms (GCM) 10K type strain sequencing project: providing services to taxonomists for standard genome sequencing and annotation.</title>
        <authorList>
            <consortium name="The Broad Institute Genomics Platform"/>
            <consortium name="The Broad Institute Genome Sequencing Center for Infectious Disease"/>
            <person name="Wu L."/>
            <person name="Ma J."/>
        </authorList>
    </citation>
    <scope>NUCLEOTIDE SEQUENCE [LARGE SCALE GENOMIC DNA]</scope>
    <source>
        <strain evidence="5">KCTC 52366</strain>
    </source>
</reference>
<dbReference type="PANTHER" id="PTHR10605">
    <property type="entry name" value="HEPARAN SULFATE SULFOTRANSFERASE"/>
    <property type="match status" value="1"/>
</dbReference>
<name>A0ABV7H2A5_9RHOB</name>
<dbReference type="InterPro" id="IPR037359">
    <property type="entry name" value="NST/OST"/>
</dbReference>
<keyword evidence="1" id="KW-0808">Transferase</keyword>
<dbReference type="Pfam" id="PF00685">
    <property type="entry name" value="Sulfotransfer_1"/>
    <property type="match status" value="1"/>
</dbReference>
<evidence type="ECO:0000259" key="3">
    <source>
        <dbReference type="Pfam" id="PF00685"/>
    </source>
</evidence>
<evidence type="ECO:0000256" key="1">
    <source>
        <dbReference type="ARBA" id="ARBA00022679"/>
    </source>
</evidence>